<dbReference type="PANTHER" id="PTHR19232">
    <property type="entry name" value="CENTROCORTIN FAMILY MEMBER"/>
    <property type="match status" value="1"/>
</dbReference>
<dbReference type="RefSeq" id="XP_030195200.1">
    <property type="nucleotide sequence ID" value="XM_030339340.1"/>
</dbReference>
<dbReference type="Ensembl" id="ENSGMOT00000067191.1">
    <property type="protein sequence ID" value="ENSGMOP00000053370.1"/>
    <property type="gene ID" value="ENSGMOG00000028653.1"/>
</dbReference>
<evidence type="ECO:0000256" key="3">
    <source>
        <dbReference type="SAM" id="Coils"/>
    </source>
</evidence>
<organism evidence="5 6">
    <name type="scientific">Gadus morhua</name>
    <name type="common">Atlantic cod</name>
    <dbReference type="NCBI Taxonomy" id="8049"/>
    <lineage>
        <taxon>Eukaryota</taxon>
        <taxon>Metazoa</taxon>
        <taxon>Chordata</taxon>
        <taxon>Craniata</taxon>
        <taxon>Vertebrata</taxon>
        <taxon>Euteleostomi</taxon>
        <taxon>Actinopterygii</taxon>
        <taxon>Neopterygii</taxon>
        <taxon>Teleostei</taxon>
        <taxon>Neoteleostei</taxon>
        <taxon>Acanthomorphata</taxon>
        <taxon>Zeiogadaria</taxon>
        <taxon>Gadariae</taxon>
        <taxon>Gadiformes</taxon>
        <taxon>Gadoidei</taxon>
        <taxon>Gadidae</taxon>
        <taxon>Gadus</taxon>
    </lineage>
</organism>
<protein>
    <submittedName>
        <fullName evidence="5">Cerebellar deration related protein 2</fullName>
    </submittedName>
</protein>
<comment type="similarity">
    <text evidence="1">Belongs to the CDR2 family.</text>
</comment>
<sequence>MLTDMIVEEEFEIKEEEPWYDKRDLEHDLHLAAELGKTLLDRNKELEQGLQQMYSTNQEQLQEIEYLTKQVEVLRQVNEQHAKVYEQLDATSRDLEQTNHRLGLDNRGAQQKIQRLTETAEGLQSQAEELQRELEDVKNSPPQRTTPPGDPRSTHSVSCLQELQSTLRYDEHDGSSDDLHAASSKLEWREEEQASLRRSLRALQTQLANERAGREEAEREADVLANENAALERQLDLMEGCRAQLAEVECEAAELRLLWRTERSARSAGRGMGHAHAAPPTALFHNHEDEEDEDHDDEDDDDGGDLVVAAAAVAAGSGTPQRPAPTGASAKRARARRSEAVKYRGISLLNEVDAQYSALQVKYEELLQRCGAPPRAPDGEGHSHKAIQTATAPAAAAAPATATPATATPAAAAPGRHASLGAACTDDIQQPEYKALFQEIFDCIQRTKEDLSGARGASTPCC</sequence>
<dbReference type="InterPro" id="IPR026079">
    <property type="entry name" value="CDR2"/>
</dbReference>
<feature type="compositionally biased region" description="Low complexity" evidence="4">
    <location>
        <begin position="389"/>
        <end position="411"/>
    </location>
</feature>
<accession>A0A8C5C0P3</accession>
<keyword evidence="2 3" id="KW-0175">Coiled coil</keyword>
<keyword evidence="6" id="KW-1185">Reference proteome</keyword>
<proteinExistence type="inferred from homology"/>
<feature type="region of interest" description="Disordered" evidence="4">
    <location>
        <begin position="121"/>
        <end position="157"/>
    </location>
</feature>
<name>A0A8C5C0P3_GADMO</name>
<gene>
    <name evidence="5" type="primary">LOC115530654</name>
</gene>
<evidence type="ECO:0000313" key="6">
    <source>
        <dbReference type="Proteomes" id="UP000694546"/>
    </source>
</evidence>
<dbReference type="Proteomes" id="UP000694546">
    <property type="component" value="Chromosome 18"/>
</dbReference>
<reference evidence="5" key="1">
    <citation type="submission" date="2025-08" db="UniProtKB">
        <authorList>
            <consortium name="Ensembl"/>
        </authorList>
    </citation>
    <scope>IDENTIFICATION</scope>
</reference>
<dbReference type="AlphaFoldDB" id="A0A8C5C0P3"/>
<evidence type="ECO:0000256" key="4">
    <source>
        <dbReference type="SAM" id="MobiDB-lite"/>
    </source>
</evidence>
<reference evidence="5" key="2">
    <citation type="submission" date="2025-09" db="UniProtKB">
        <authorList>
            <consortium name="Ensembl"/>
        </authorList>
    </citation>
    <scope>IDENTIFICATION</scope>
</reference>
<evidence type="ECO:0000256" key="1">
    <source>
        <dbReference type="ARBA" id="ARBA00009019"/>
    </source>
</evidence>
<feature type="coiled-coil region" evidence="3">
    <location>
        <begin position="200"/>
        <end position="258"/>
    </location>
</feature>
<feature type="compositionally biased region" description="Basic and acidic residues" evidence="4">
    <location>
        <begin position="129"/>
        <end position="138"/>
    </location>
</feature>
<evidence type="ECO:0000313" key="5">
    <source>
        <dbReference type="Ensembl" id="ENSGMOP00000053370.1"/>
    </source>
</evidence>
<dbReference type="OMA" id="WASERQM"/>
<feature type="region of interest" description="Disordered" evidence="4">
    <location>
        <begin position="372"/>
        <end position="411"/>
    </location>
</feature>
<dbReference type="PANTHER" id="PTHR19232:SF1">
    <property type="entry name" value="CEREBELLAR DEGENERATION-RELATED PROTEIN 2"/>
    <property type="match status" value="1"/>
</dbReference>
<dbReference type="OrthoDB" id="10059415at2759"/>
<dbReference type="GeneID" id="115530654"/>
<dbReference type="GeneTree" id="ENSGT00390000018570"/>
<evidence type="ECO:0000256" key="2">
    <source>
        <dbReference type="ARBA" id="ARBA00023054"/>
    </source>
</evidence>
<feature type="region of interest" description="Disordered" evidence="4">
    <location>
        <begin position="313"/>
        <end position="335"/>
    </location>
</feature>